<dbReference type="InParanoid" id="A8XDW8"/>
<name>A8XDW8_CAEBR</name>
<dbReference type="AlphaFoldDB" id="A8XDW8"/>
<sequence length="144" mass="15642">MFRANTRQVIKTTDGETTVAIIEERSHILDGNSTDVRAWIEIDASDLINPTLLISSPEAVAALGLEVDSTAFQRFENVGLYLPGICSEYVPKAIDEFNSSSFEGTVSKAPRDVNASRMVAFDESPVYGGVAHKLGYKPKNGGFQ</sequence>
<reference evidence="1 2" key="1">
    <citation type="journal article" date="2003" name="PLoS Biol.">
        <title>The genome sequence of Caenorhabditis briggsae: a platform for comparative genomics.</title>
        <authorList>
            <person name="Stein L.D."/>
            <person name="Bao Z."/>
            <person name="Blasiar D."/>
            <person name="Blumenthal T."/>
            <person name="Brent M.R."/>
            <person name="Chen N."/>
            <person name="Chinwalla A."/>
            <person name="Clarke L."/>
            <person name="Clee C."/>
            <person name="Coghlan A."/>
            <person name="Coulson A."/>
            <person name="D'Eustachio P."/>
            <person name="Fitch D.H."/>
            <person name="Fulton L.A."/>
            <person name="Fulton R.E."/>
            <person name="Griffiths-Jones S."/>
            <person name="Harris T.W."/>
            <person name="Hillier L.W."/>
            <person name="Kamath R."/>
            <person name="Kuwabara P.E."/>
            <person name="Mardis E.R."/>
            <person name="Marra M.A."/>
            <person name="Miner T.L."/>
            <person name="Minx P."/>
            <person name="Mullikin J.C."/>
            <person name="Plumb R.W."/>
            <person name="Rogers J."/>
            <person name="Schein J.E."/>
            <person name="Sohrmann M."/>
            <person name="Spieth J."/>
            <person name="Stajich J.E."/>
            <person name="Wei C."/>
            <person name="Willey D."/>
            <person name="Wilson R.K."/>
            <person name="Durbin R."/>
            <person name="Waterston R.H."/>
        </authorList>
    </citation>
    <scope>NUCLEOTIDE SEQUENCE [LARGE SCALE GENOMIC DNA]</scope>
    <source>
        <strain evidence="1 2">AF16</strain>
    </source>
</reference>
<accession>A8XDW8</accession>
<dbReference type="STRING" id="6238.A8XDW8"/>
<dbReference type="RefSeq" id="XP_045094657.1">
    <property type="nucleotide sequence ID" value="XM_045243468.1"/>
</dbReference>
<dbReference type="HOGENOM" id="CLU_1798164_0_0_1"/>
<dbReference type="EMBL" id="HE601289">
    <property type="protein sequence ID" value="CAP30863.2"/>
    <property type="molecule type" value="Genomic_DNA"/>
</dbReference>
<dbReference type="GeneID" id="8582961"/>
<proteinExistence type="predicted"/>
<evidence type="ECO:0000313" key="1">
    <source>
        <dbReference type="EMBL" id="CAP30863.2"/>
    </source>
</evidence>
<dbReference type="Proteomes" id="UP000008549">
    <property type="component" value="Unassembled WGS sequence"/>
</dbReference>
<organism evidence="1 2">
    <name type="scientific">Caenorhabditis briggsae</name>
    <dbReference type="NCBI Taxonomy" id="6238"/>
    <lineage>
        <taxon>Eukaryota</taxon>
        <taxon>Metazoa</taxon>
        <taxon>Ecdysozoa</taxon>
        <taxon>Nematoda</taxon>
        <taxon>Chromadorea</taxon>
        <taxon>Rhabditida</taxon>
        <taxon>Rhabditina</taxon>
        <taxon>Rhabditomorpha</taxon>
        <taxon>Rhabditoidea</taxon>
        <taxon>Rhabditidae</taxon>
        <taxon>Peloderinae</taxon>
        <taxon>Caenorhabditis</taxon>
    </lineage>
</organism>
<reference evidence="1 2" key="2">
    <citation type="journal article" date="2011" name="PLoS Genet.">
        <title>Caenorhabditis briggsae recombinant inbred line genotypes reveal inter-strain incompatibility and the evolution of recombination.</title>
        <authorList>
            <person name="Ross J.A."/>
            <person name="Koboldt D.C."/>
            <person name="Staisch J.E."/>
            <person name="Chamberlin H.M."/>
            <person name="Gupta B.P."/>
            <person name="Miller R.D."/>
            <person name="Baird S.E."/>
            <person name="Haag E.S."/>
        </authorList>
    </citation>
    <scope>NUCLEOTIDE SEQUENCE [LARGE SCALE GENOMIC DNA]</scope>
    <source>
        <strain evidence="1 2">AF16</strain>
    </source>
</reference>
<protein>
    <submittedName>
        <fullName evidence="1">Protein CBG11710</fullName>
    </submittedName>
</protein>
<dbReference type="KEGG" id="cbr:CBG_11710"/>
<evidence type="ECO:0000313" key="3">
    <source>
        <dbReference type="WormBase" id="CBG11710"/>
    </source>
</evidence>
<dbReference type="CTD" id="8582961"/>
<keyword evidence="2" id="KW-1185">Reference proteome</keyword>
<evidence type="ECO:0000313" key="2">
    <source>
        <dbReference type="Proteomes" id="UP000008549"/>
    </source>
</evidence>
<dbReference type="WormBase" id="CBG11710">
    <property type="protein sequence ID" value="CBP49808"/>
    <property type="gene ID" value="WBGene00032793"/>
</dbReference>
<gene>
    <name evidence="1 3" type="ORF">CBG11710</name>
    <name evidence="1" type="ORF">CBG_11710</name>
</gene>